<evidence type="ECO:0000259" key="2">
    <source>
        <dbReference type="SMART" id="SM00829"/>
    </source>
</evidence>
<dbReference type="Gene3D" id="1.10.600.10">
    <property type="entry name" value="Farnesyl Diphosphate Synthase"/>
    <property type="match status" value="1"/>
</dbReference>
<dbReference type="InterPro" id="IPR002364">
    <property type="entry name" value="Quin_OxRdtase/zeta-crystal_CS"/>
</dbReference>
<name>A0A9Q0M175_BLOTA</name>
<organism evidence="3 4">
    <name type="scientific">Blomia tropicalis</name>
    <name type="common">Mite</name>
    <dbReference type="NCBI Taxonomy" id="40697"/>
    <lineage>
        <taxon>Eukaryota</taxon>
        <taxon>Metazoa</taxon>
        <taxon>Ecdysozoa</taxon>
        <taxon>Arthropoda</taxon>
        <taxon>Chelicerata</taxon>
        <taxon>Arachnida</taxon>
        <taxon>Acari</taxon>
        <taxon>Acariformes</taxon>
        <taxon>Sarcoptiformes</taxon>
        <taxon>Astigmata</taxon>
        <taxon>Glycyphagoidea</taxon>
        <taxon>Echimyopodidae</taxon>
        <taxon>Blomia</taxon>
    </lineage>
</organism>
<protein>
    <recommendedName>
        <fullName evidence="2">Enoyl reductase (ER) domain-containing protein</fullName>
    </recommendedName>
</protein>
<dbReference type="Proteomes" id="UP001142055">
    <property type="component" value="Chromosome 3"/>
</dbReference>
<dbReference type="Pfam" id="PF00107">
    <property type="entry name" value="ADH_zinc_N"/>
    <property type="match status" value="1"/>
</dbReference>
<dbReference type="Pfam" id="PF08240">
    <property type="entry name" value="ADH_N"/>
    <property type="match status" value="1"/>
</dbReference>
<comment type="similarity">
    <text evidence="1">Belongs to the zinc-containing alcohol dehydrogenase family. Quinone oxidoreductase subfamily.</text>
</comment>
<dbReference type="GO" id="GO:0005739">
    <property type="term" value="C:mitochondrion"/>
    <property type="evidence" value="ECO:0007669"/>
    <property type="project" value="TreeGrafter"/>
</dbReference>
<dbReference type="InterPro" id="IPR036291">
    <property type="entry name" value="NAD(P)-bd_dom_sf"/>
</dbReference>
<accession>A0A9Q0M175</accession>
<dbReference type="PROSITE" id="PS01162">
    <property type="entry name" value="QOR_ZETA_CRYSTAL"/>
    <property type="match status" value="1"/>
</dbReference>
<evidence type="ECO:0000256" key="1">
    <source>
        <dbReference type="ARBA" id="ARBA00010371"/>
    </source>
</evidence>
<dbReference type="PANTHER" id="PTHR43677:SF3">
    <property type="entry name" value="PROSTAGLANDIN REDUCTASE 3"/>
    <property type="match status" value="1"/>
</dbReference>
<sequence>MATKVFRKLQVFKITPSFREAVKLVEVPLDPPKQDEIRVKNIFAGVNASDINMTAARYFTDGIIPFDIGMEALGIVDSIGSQVSTKLKVGQPVMVVDGRPSGFSEYLYKPMKSLVPVPELKPNFIVANVNGLTAALGLDKQGRIEPNDKVLITAAAGGTGQIAVQWAKQRGCYVIGTTSSIEKEKFLKSLGVDLVINYRKQNMDNVLREKFPDGIDVIWETIGGETFSMLFQHLAIKGRMIVIGSTTTYQGDGLFDVPISNLNAKICLKSNNGNNNINNNGHKQRSQTNPIHQLVLDKCTTVVNILHDNVGLNNPTVLDFIKFIENPAKLDHFFRGSMVLLMCQLDPEKYPSNTNKQLQLYLASMSEFVNLAILLHHMIIDHRNDGEKNRHNKIISILGDYFLANIFFNLVQFKHIEIFSLFTALSATISEGFFCKTKHAKNGWLDFTFMNYSSVLAYGFQSAIVLNASKDIILQKQAFDLGKNVGNYLRAHQEVYDDTDEFADKNTKIDMMKIFRDNSLQLIEQLPLRLEAKNCFNLLFQYNVS</sequence>
<dbReference type="InterPro" id="IPR011032">
    <property type="entry name" value="GroES-like_sf"/>
</dbReference>
<dbReference type="InterPro" id="IPR008949">
    <property type="entry name" value="Isoprenoid_synthase_dom_sf"/>
</dbReference>
<dbReference type="Gene3D" id="3.40.50.720">
    <property type="entry name" value="NAD(P)-binding Rossmann-like Domain"/>
    <property type="match status" value="1"/>
</dbReference>
<dbReference type="PANTHER" id="PTHR43677">
    <property type="entry name" value="SHORT-CHAIN DEHYDROGENASE/REDUCTASE"/>
    <property type="match status" value="1"/>
</dbReference>
<dbReference type="Gene3D" id="3.90.180.10">
    <property type="entry name" value="Medium-chain alcohol dehydrogenases, catalytic domain"/>
    <property type="match status" value="1"/>
</dbReference>
<dbReference type="SMART" id="SM00829">
    <property type="entry name" value="PKS_ER"/>
    <property type="match status" value="1"/>
</dbReference>
<dbReference type="InterPro" id="IPR020843">
    <property type="entry name" value="ER"/>
</dbReference>
<proteinExistence type="inferred from homology"/>
<dbReference type="AlphaFoldDB" id="A0A9Q0M175"/>
<keyword evidence="4" id="KW-1185">Reference proteome</keyword>
<dbReference type="InterPro" id="IPR051397">
    <property type="entry name" value="Zn-ADH-like_protein"/>
</dbReference>
<dbReference type="InterPro" id="IPR013154">
    <property type="entry name" value="ADH-like_N"/>
</dbReference>
<evidence type="ECO:0000313" key="4">
    <source>
        <dbReference type="Proteomes" id="UP001142055"/>
    </source>
</evidence>
<dbReference type="SUPFAM" id="SSF50129">
    <property type="entry name" value="GroES-like"/>
    <property type="match status" value="1"/>
</dbReference>
<feature type="domain" description="Enoyl reductase (ER)" evidence="2">
    <location>
        <begin position="17"/>
        <end position="296"/>
    </location>
</feature>
<evidence type="ECO:0000313" key="3">
    <source>
        <dbReference type="EMBL" id="KAJ6217184.1"/>
    </source>
</evidence>
<dbReference type="EMBL" id="JAPWDV010000003">
    <property type="protein sequence ID" value="KAJ6217184.1"/>
    <property type="molecule type" value="Genomic_DNA"/>
</dbReference>
<dbReference type="GO" id="GO:0016491">
    <property type="term" value="F:oxidoreductase activity"/>
    <property type="evidence" value="ECO:0007669"/>
    <property type="project" value="InterPro"/>
</dbReference>
<dbReference type="InterPro" id="IPR013149">
    <property type="entry name" value="ADH-like_C"/>
</dbReference>
<reference evidence="3" key="1">
    <citation type="submission" date="2022-12" db="EMBL/GenBank/DDBJ databases">
        <title>Genome assemblies of Blomia tropicalis.</title>
        <authorList>
            <person name="Cui Y."/>
        </authorList>
    </citation>
    <scope>NUCLEOTIDE SEQUENCE</scope>
    <source>
        <tissue evidence="3">Adult mites</tissue>
    </source>
</reference>
<dbReference type="GO" id="GO:0008270">
    <property type="term" value="F:zinc ion binding"/>
    <property type="evidence" value="ECO:0007669"/>
    <property type="project" value="InterPro"/>
</dbReference>
<dbReference type="SUPFAM" id="SSF51735">
    <property type="entry name" value="NAD(P)-binding Rossmann-fold domains"/>
    <property type="match status" value="1"/>
</dbReference>
<comment type="caution">
    <text evidence="3">The sequence shown here is derived from an EMBL/GenBank/DDBJ whole genome shotgun (WGS) entry which is preliminary data.</text>
</comment>
<dbReference type="SUPFAM" id="SSF48576">
    <property type="entry name" value="Terpenoid synthases"/>
    <property type="match status" value="1"/>
</dbReference>
<gene>
    <name evidence="3" type="ORF">RDWZM_008341</name>
</gene>